<dbReference type="AlphaFoldDB" id="A0A9E4NHT5"/>
<evidence type="ECO:0000259" key="1">
    <source>
        <dbReference type="Pfam" id="PF09983"/>
    </source>
</evidence>
<protein>
    <submittedName>
        <fullName evidence="2">DUF2220 family protein</fullName>
    </submittedName>
</protein>
<feature type="domain" description="Wadjet protein JetD C-terminal" evidence="1">
    <location>
        <begin position="257"/>
        <end position="330"/>
    </location>
</feature>
<dbReference type="InterPro" id="IPR036078">
    <property type="entry name" value="Spo11/TopoVI_A_sf"/>
</dbReference>
<dbReference type="EMBL" id="JAEPCR010000008">
    <property type="protein sequence ID" value="MCG7977162.1"/>
    <property type="molecule type" value="Genomic_DNA"/>
</dbReference>
<comment type="caution">
    <text evidence="2">The sequence shown here is derived from an EMBL/GenBank/DDBJ whole genome shotgun (WGS) entry which is preliminary data.</text>
</comment>
<proteinExistence type="predicted"/>
<dbReference type="SUPFAM" id="SSF56726">
    <property type="entry name" value="DNA topoisomerase IV, alpha subunit"/>
    <property type="match status" value="1"/>
</dbReference>
<name>A0A9E4NHT5_9GAMM</name>
<dbReference type="GO" id="GO:0003677">
    <property type="term" value="F:DNA binding"/>
    <property type="evidence" value="ECO:0007669"/>
    <property type="project" value="InterPro"/>
</dbReference>
<dbReference type="Gene3D" id="3.40.1360.10">
    <property type="match status" value="1"/>
</dbReference>
<dbReference type="Proteomes" id="UP000886674">
    <property type="component" value="Unassembled WGS sequence"/>
</dbReference>
<dbReference type="InterPro" id="IPR024534">
    <property type="entry name" value="JetD_C"/>
</dbReference>
<reference evidence="2" key="1">
    <citation type="journal article" date="2021" name="Proc. Natl. Acad. Sci. U.S.A.">
        <title>Global biogeography of chemosynthetic symbionts reveals both localized and globally distributed symbiont groups. .</title>
        <authorList>
            <person name="Osvatic J.T."/>
            <person name="Wilkins L.G.E."/>
            <person name="Leibrecht L."/>
            <person name="Leray M."/>
            <person name="Zauner S."/>
            <person name="Polzin J."/>
            <person name="Camacho Y."/>
            <person name="Gros O."/>
            <person name="van Gils J.A."/>
            <person name="Eisen J.A."/>
            <person name="Petersen J.M."/>
            <person name="Yuen B."/>
        </authorList>
    </citation>
    <scope>NUCLEOTIDE SEQUENCE</scope>
    <source>
        <strain evidence="2">MAGclacostrist055</strain>
    </source>
</reference>
<evidence type="ECO:0000313" key="2">
    <source>
        <dbReference type="EMBL" id="MCG7977162.1"/>
    </source>
</evidence>
<sequence length="395" mass="44951">MSQQAIYCLKQLVKKAETQPERKRDVLLKRQDFTMDPQDPYPFRSADVLRDFHAYLSTAEQKMFISLEWEKHYIGTSLERIRLHDAKGVAGLLDYEYLPDKLVQIEVGIQRPPDGHWLNAVVDQILDAWRHGKRKYGLTIEQAARLNILVDAVLAIEALPESRILDYRQFGARQLGDSKALLPIVSTLGQIYRVKLDKPELSFEDVLAELNLVKMVHPVLITGPLKFRAGSQEINSAVRPYLGVPGDLLGKFSVFNSPSYLLTIENLSSFLEYTSIIEDDAIVLYTGGYPTRRFQRFYQMLISRISAPVFHWGDSDPHGFQILKTLQKLAGEKTVLPHEMEIQNGDPFSDEQLRHIERLIPVNPPTDAILSIYLEKGVGIAEQETQTARSPIKQA</sequence>
<dbReference type="Pfam" id="PF09983">
    <property type="entry name" value="JetD_C"/>
    <property type="match status" value="1"/>
</dbReference>
<organism evidence="2 3">
    <name type="scientific">Candidatus Thiodiazotropha taylori</name>
    <dbReference type="NCBI Taxonomy" id="2792791"/>
    <lineage>
        <taxon>Bacteria</taxon>
        <taxon>Pseudomonadati</taxon>
        <taxon>Pseudomonadota</taxon>
        <taxon>Gammaproteobacteria</taxon>
        <taxon>Chromatiales</taxon>
        <taxon>Sedimenticolaceae</taxon>
        <taxon>Candidatus Thiodiazotropha</taxon>
    </lineage>
</organism>
<gene>
    <name evidence="2" type="ORF">JAY77_03300</name>
</gene>
<dbReference type="GO" id="GO:0005694">
    <property type="term" value="C:chromosome"/>
    <property type="evidence" value="ECO:0007669"/>
    <property type="project" value="InterPro"/>
</dbReference>
<accession>A0A9E4NHT5</accession>
<evidence type="ECO:0000313" key="3">
    <source>
        <dbReference type="Proteomes" id="UP000886674"/>
    </source>
</evidence>